<reference evidence="1" key="3">
    <citation type="submission" date="2025-08" db="UniProtKB">
        <authorList>
            <consortium name="Ensembl"/>
        </authorList>
    </citation>
    <scope>IDENTIFICATION</scope>
</reference>
<evidence type="ECO:0000313" key="2">
    <source>
        <dbReference type="Proteomes" id="UP000018467"/>
    </source>
</evidence>
<reference evidence="1" key="4">
    <citation type="submission" date="2025-09" db="UniProtKB">
        <authorList>
            <consortium name="Ensembl"/>
        </authorList>
    </citation>
    <scope>IDENTIFICATION</scope>
</reference>
<dbReference type="Ensembl" id="ENSAMXT00000042279.1">
    <property type="protein sequence ID" value="ENSAMXP00000031354.1"/>
    <property type="gene ID" value="ENSAMXG00000038922.1"/>
</dbReference>
<organism evidence="1 2">
    <name type="scientific">Astyanax mexicanus</name>
    <name type="common">Blind cave fish</name>
    <name type="synonym">Astyanax fasciatus mexicanus</name>
    <dbReference type="NCBI Taxonomy" id="7994"/>
    <lineage>
        <taxon>Eukaryota</taxon>
        <taxon>Metazoa</taxon>
        <taxon>Chordata</taxon>
        <taxon>Craniata</taxon>
        <taxon>Vertebrata</taxon>
        <taxon>Euteleostomi</taxon>
        <taxon>Actinopterygii</taxon>
        <taxon>Neopterygii</taxon>
        <taxon>Teleostei</taxon>
        <taxon>Ostariophysi</taxon>
        <taxon>Characiformes</taxon>
        <taxon>Characoidei</taxon>
        <taxon>Acestrorhamphidae</taxon>
        <taxon>Acestrorhamphinae</taxon>
        <taxon>Astyanax</taxon>
    </lineage>
</organism>
<reference evidence="2" key="2">
    <citation type="journal article" date="2014" name="Nat. Commun.">
        <title>The cavefish genome reveals candidate genes for eye loss.</title>
        <authorList>
            <person name="McGaugh S.E."/>
            <person name="Gross J.B."/>
            <person name="Aken B."/>
            <person name="Blin M."/>
            <person name="Borowsky R."/>
            <person name="Chalopin D."/>
            <person name="Hinaux H."/>
            <person name="Jeffery W.R."/>
            <person name="Keene A."/>
            <person name="Ma L."/>
            <person name="Minx P."/>
            <person name="Murphy D."/>
            <person name="O'Quin K.E."/>
            <person name="Retaux S."/>
            <person name="Rohner N."/>
            <person name="Searle S.M."/>
            <person name="Stahl B.A."/>
            <person name="Tabin C."/>
            <person name="Volff J.N."/>
            <person name="Yoshizawa M."/>
            <person name="Warren W.C."/>
        </authorList>
    </citation>
    <scope>NUCLEOTIDE SEQUENCE [LARGE SCALE GENOMIC DNA]</scope>
    <source>
        <strain evidence="2">female</strain>
    </source>
</reference>
<reference evidence="2" key="1">
    <citation type="submission" date="2013-03" db="EMBL/GenBank/DDBJ databases">
        <authorList>
            <person name="Jeffery W."/>
            <person name="Warren W."/>
            <person name="Wilson R.K."/>
        </authorList>
    </citation>
    <scope>NUCLEOTIDE SEQUENCE</scope>
    <source>
        <strain evidence="2">female</strain>
    </source>
</reference>
<proteinExistence type="predicted"/>
<sequence>MTSSRAQLRLTNEVKKQPAVTARDLKASLVQIDYSGTTQNKSLHTKRTLLYFSKEHINTPQW</sequence>
<evidence type="ECO:0000313" key="1">
    <source>
        <dbReference type="Ensembl" id="ENSAMXP00000031354.1"/>
    </source>
</evidence>
<dbReference type="Proteomes" id="UP000018467">
    <property type="component" value="Unassembled WGS sequence"/>
</dbReference>
<keyword evidence="2" id="KW-1185">Reference proteome</keyword>
<accession>A0A3B1IQ68</accession>
<dbReference type="InParanoid" id="A0A3B1IQ68"/>
<dbReference type="AlphaFoldDB" id="A0A3B1IQ68"/>
<name>A0A3B1IQ68_ASTMX</name>
<protein>
    <submittedName>
        <fullName evidence="1">Uncharacterized protein</fullName>
    </submittedName>
</protein>